<evidence type="ECO:0000259" key="1">
    <source>
        <dbReference type="Pfam" id="PF13785"/>
    </source>
</evidence>
<dbReference type="InterPro" id="IPR025235">
    <property type="entry name" value="DUF4178"/>
</dbReference>
<organism evidence="2 3">
    <name type="scientific">Rufibacter radiotolerans</name>
    <dbReference type="NCBI Taxonomy" id="1379910"/>
    <lineage>
        <taxon>Bacteria</taxon>
        <taxon>Pseudomonadati</taxon>
        <taxon>Bacteroidota</taxon>
        <taxon>Cytophagia</taxon>
        <taxon>Cytophagales</taxon>
        <taxon>Hymenobacteraceae</taxon>
        <taxon>Rufibacter</taxon>
    </lineage>
</organism>
<dbReference type="KEGG" id="ruf:TH63_10050"/>
<dbReference type="PATRIC" id="fig|1379910.4.peg.2180"/>
<dbReference type="Proteomes" id="UP000036458">
    <property type="component" value="Chromosome"/>
</dbReference>
<name>A0A0H4VKP2_9BACT</name>
<evidence type="ECO:0000313" key="3">
    <source>
        <dbReference type="Proteomes" id="UP000036458"/>
    </source>
</evidence>
<dbReference type="Pfam" id="PF13785">
    <property type="entry name" value="DUF4178"/>
    <property type="match status" value="1"/>
</dbReference>
<keyword evidence="3" id="KW-1185">Reference proteome</keyword>
<dbReference type="EMBL" id="CP010777">
    <property type="protein sequence ID" value="AKQ45908.1"/>
    <property type="molecule type" value="Genomic_DNA"/>
</dbReference>
<protein>
    <recommendedName>
        <fullName evidence="1">DUF4178 domain-containing protein</fullName>
    </recommendedName>
</protein>
<dbReference type="STRING" id="1379910.TH63_10050"/>
<dbReference type="OrthoDB" id="713199at2"/>
<sequence>MNGFDVKEKGQLPGTLEVTCPSCKKNLHLITHAQAKNVVCAHCAHLSELQEKGFVPIQSVGREKEEPLLPLGRKGRVNGVLYAVVGFLVYKERNLKYRWREYVLFNPVHGYAFMAESDGHWTFFRFISDFINVNKHISSDIRYLGKNFKLYNKYRTTVTYARGEFFWQITEDENQYSEYVAAPYTLTMSIGREEQNYMLGEHMEPDLVQELFALEGPMPYQVGVGGAEPFSQDFPFHKVRNLALVAAAVLLGIQVLLSVFHQNKVLLDKTYLLTEEEGKGTLMPLPGPTIDIGSSLLGSTNLEVRLRAPVENSWFATGISLLNTKTGREYYVEVGVEFYNGVEGGESWSEGSPGTDQILSAIPSGTYQVYLQPSRDMQPFQSGVPDTFHLRLMQDVPIWSNFWISLLLLAAVPAVQGFREYSFERSRWMNSDYSPYDE</sequence>
<feature type="domain" description="DUF4178" evidence="1">
    <location>
        <begin position="71"/>
        <end position="193"/>
    </location>
</feature>
<proteinExistence type="predicted"/>
<dbReference type="AlphaFoldDB" id="A0A0H4VKP2"/>
<evidence type="ECO:0000313" key="2">
    <source>
        <dbReference type="EMBL" id="AKQ45908.1"/>
    </source>
</evidence>
<gene>
    <name evidence="2" type="ORF">TH63_10050</name>
</gene>
<reference evidence="2 3" key="1">
    <citation type="submission" date="2015-01" db="EMBL/GenBank/DDBJ databases">
        <title>Rufibacter sp./DG31D/ whole genome sequencing.</title>
        <authorList>
            <person name="Kim M.K."/>
            <person name="Srinivasan S."/>
            <person name="Lee J.-J."/>
        </authorList>
    </citation>
    <scope>NUCLEOTIDE SEQUENCE [LARGE SCALE GENOMIC DNA]</scope>
    <source>
        <strain evidence="2 3">DG31D</strain>
    </source>
</reference>
<dbReference type="RefSeq" id="WP_048920835.1">
    <property type="nucleotide sequence ID" value="NZ_CP010777.1"/>
</dbReference>
<accession>A0A0H4VKP2</accession>